<dbReference type="Proteomes" id="UP000593564">
    <property type="component" value="Unassembled WGS sequence"/>
</dbReference>
<sequence>MAKHLKDLLSSDRIAGFKRHFSIPEDVRMSLVADGTLDMEREDETTIVFPLLSIAEGGVRFPLHPFLRAVFRHWSLIPFQPNVNFFRIIMGVIALNRRLRINLGIPAIRHCYALAKSFGRHGRFFLRAKDIDH</sequence>
<protein>
    <submittedName>
        <fullName evidence="1">Uncharacterized protein</fullName>
    </submittedName>
</protein>
<accession>A0A7J7FZA8</accession>
<reference evidence="1 2" key="2">
    <citation type="submission" date="2020-07" db="EMBL/GenBank/DDBJ databases">
        <title>Genome assembly of wild tea tree DASZ reveals pedigree and selection history of tea varieties.</title>
        <authorList>
            <person name="Zhang W."/>
        </authorList>
    </citation>
    <scope>NUCLEOTIDE SEQUENCE [LARGE SCALE GENOMIC DNA]</scope>
    <source>
        <strain evidence="2">cv. G240</strain>
        <tissue evidence="1">Leaf</tissue>
    </source>
</reference>
<comment type="caution">
    <text evidence="1">The sequence shown here is derived from an EMBL/GenBank/DDBJ whole genome shotgun (WGS) entry which is preliminary data.</text>
</comment>
<dbReference type="EMBL" id="JACBKZ010000014">
    <property type="protein sequence ID" value="KAF5933773.1"/>
    <property type="molecule type" value="Genomic_DNA"/>
</dbReference>
<dbReference type="AlphaFoldDB" id="A0A7J7FZA8"/>
<gene>
    <name evidence="1" type="ORF">HYC85_029944</name>
</gene>
<proteinExistence type="predicted"/>
<evidence type="ECO:0000313" key="2">
    <source>
        <dbReference type="Proteomes" id="UP000593564"/>
    </source>
</evidence>
<evidence type="ECO:0000313" key="1">
    <source>
        <dbReference type="EMBL" id="KAF5933773.1"/>
    </source>
</evidence>
<reference evidence="2" key="1">
    <citation type="journal article" date="2020" name="Nat. Commun.">
        <title>Genome assembly of wild tea tree DASZ reveals pedigree and selection history of tea varieties.</title>
        <authorList>
            <person name="Zhang W."/>
            <person name="Zhang Y."/>
            <person name="Qiu H."/>
            <person name="Guo Y."/>
            <person name="Wan H."/>
            <person name="Zhang X."/>
            <person name="Scossa F."/>
            <person name="Alseekh S."/>
            <person name="Zhang Q."/>
            <person name="Wang P."/>
            <person name="Xu L."/>
            <person name="Schmidt M.H."/>
            <person name="Jia X."/>
            <person name="Li D."/>
            <person name="Zhu A."/>
            <person name="Guo F."/>
            <person name="Chen W."/>
            <person name="Ni D."/>
            <person name="Usadel B."/>
            <person name="Fernie A.R."/>
            <person name="Wen W."/>
        </authorList>
    </citation>
    <scope>NUCLEOTIDE SEQUENCE [LARGE SCALE GENOMIC DNA]</scope>
    <source>
        <strain evidence="2">cv. G240</strain>
    </source>
</reference>
<organism evidence="1 2">
    <name type="scientific">Camellia sinensis</name>
    <name type="common">Tea plant</name>
    <name type="synonym">Thea sinensis</name>
    <dbReference type="NCBI Taxonomy" id="4442"/>
    <lineage>
        <taxon>Eukaryota</taxon>
        <taxon>Viridiplantae</taxon>
        <taxon>Streptophyta</taxon>
        <taxon>Embryophyta</taxon>
        <taxon>Tracheophyta</taxon>
        <taxon>Spermatophyta</taxon>
        <taxon>Magnoliopsida</taxon>
        <taxon>eudicotyledons</taxon>
        <taxon>Gunneridae</taxon>
        <taxon>Pentapetalae</taxon>
        <taxon>asterids</taxon>
        <taxon>Ericales</taxon>
        <taxon>Theaceae</taxon>
        <taxon>Camellia</taxon>
    </lineage>
</organism>
<name>A0A7J7FZA8_CAMSI</name>
<keyword evidence="2" id="KW-1185">Reference proteome</keyword>